<keyword evidence="1" id="KW-0812">Transmembrane</keyword>
<dbReference type="Proteomes" id="UP000502345">
    <property type="component" value="Chromosome"/>
</dbReference>
<dbReference type="Gene3D" id="3.40.50.300">
    <property type="entry name" value="P-loop containing nucleotide triphosphate hydrolases"/>
    <property type="match status" value="1"/>
</dbReference>
<keyword evidence="1" id="KW-1133">Transmembrane helix</keyword>
<name>A0A6G9CNH4_RHOER</name>
<keyword evidence="1" id="KW-0472">Membrane</keyword>
<organism evidence="2 3">
    <name type="scientific">Rhodococcus erythropolis</name>
    <name type="common">Arthrobacter picolinophilus</name>
    <dbReference type="NCBI Taxonomy" id="1833"/>
    <lineage>
        <taxon>Bacteria</taxon>
        <taxon>Bacillati</taxon>
        <taxon>Actinomycetota</taxon>
        <taxon>Actinomycetes</taxon>
        <taxon>Mycobacteriales</taxon>
        <taxon>Nocardiaceae</taxon>
        <taxon>Rhodococcus</taxon>
        <taxon>Rhodococcus erythropolis group</taxon>
    </lineage>
</organism>
<reference evidence="2 3" key="1">
    <citation type="submission" date="2020-03" db="EMBL/GenBank/DDBJ databases">
        <title>Screen low temperature-resistant strains for efficient degradation of petroleum hydrocarbons under the low temperature.</title>
        <authorList>
            <person name="Wang Y."/>
            <person name="Chen J."/>
        </authorList>
    </citation>
    <scope>NUCLEOTIDE SEQUENCE [LARGE SCALE GENOMIC DNA]</scope>
    <source>
        <strain evidence="2 3">KB1</strain>
    </source>
</reference>
<dbReference type="SUPFAM" id="SSF52540">
    <property type="entry name" value="P-loop containing nucleoside triphosphate hydrolases"/>
    <property type="match status" value="1"/>
</dbReference>
<evidence type="ECO:0000256" key="1">
    <source>
        <dbReference type="SAM" id="Phobius"/>
    </source>
</evidence>
<dbReference type="InterPro" id="IPR027417">
    <property type="entry name" value="P-loop_NTPase"/>
</dbReference>
<evidence type="ECO:0000313" key="3">
    <source>
        <dbReference type="Proteomes" id="UP000502345"/>
    </source>
</evidence>
<proteinExistence type="predicted"/>
<evidence type="ECO:0000313" key="2">
    <source>
        <dbReference type="EMBL" id="QIP38402.1"/>
    </source>
</evidence>
<accession>A0A6G9CNH4</accession>
<gene>
    <name evidence="2" type="ORF">G9444_1158</name>
</gene>
<feature type="transmembrane region" description="Helical" evidence="1">
    <location>
        <begin position="330"/>
        <end position="353"/>
    </location>
</feature>
<dbReference type="AlphaFoldDB" id="A0A6G9CNH4"/>
<dbReference type="EMBL" id="CP050124">
    <property type="protein sequence ID" value="QIP38402.1"/>
    <property type="molecule type" value="Genomic_DNA"/>
</dbReference>
<sequence>MDSVSVLPDSVLRVVQRWNPASDPGRQIAAETSSGTRIYVVGPPRCGREDVARMFNASDDCSTVTREVDADVVLLVVDAASVIGREDLLLLDDAAESGIPVVVALTRIDVYRDWQAVRRRDAQILASHCTAFAQAPVVPIAPGQEQSLVSVVSRAARQREAGGSDSGVIAQTRRMIEIEIRNLRDSVPGAELRAERSQLLADRDGRRGERLVQVRSRLQRARGDLSQQIAEATRATVAGARAWVDVASRAELGSVPTRLQHEVDHHTRVFDAAMAAAVEVAGTTGYMPSPRIPEGPPGRQRGNEDRVTILVGASAGLGLGRIAVTPLEMIPALEFASIPVTLVLGGAAAWWLARTRGLTADRAYSRSWIVESMSTVRAQWEQRVQSVLLEAEADLGAAIMAESREQVASAQARIVEIDGELRELAAARSGQLASCERDLAVLNAAY</sequence>
<protein>
    <submittedName>
        <fullName evidence="2">Uncharacterized protein</fullName>
    </submittedName>
</protein>